<dbReference type="Gene3D" id="3.30.870.10">
    <property type="entry name" value="Endonuclease Chain A"/>
    <property type="match status" value="1"/>
</dbReference>
<feature type="domain" description="Phospholipase D-like" evidence="1">
    <location>
        <begin position="19"/>
        <end position="116"/>
    </location>
</feature>
<dbReference type="Proteomes" id="UP000179812">
    <property type="component" value="Unassembled WGS sequence"/>
</dbReference>
<sequence length="148" mass="17405">MNSFTTSLHDEKTFYQAFIKDLEHCQQEVIIESPFITSERMKSLWPTLRKLHNRGVKIFIITRDPKEHSDGYENQSESEIEELEDIGIQVLLCSGNHHRKLAIIDRTILWEGSLNILSQIRSREFMRRLEGGGFAEDLFNFLNFGRYI</sequence>
<dbReference type="EMBL" id="MGDL01000029">
    <property type="protein sequence ID" value="OGL56929.1"/>
    <property type="molecule type" value="Genomic_DNA"/>
</dbReference>
<comment type="caution">
    <text evidence="2">The sequence shown here is derived from an EMBL/GenBank/DDBJ whole genome shotgun (WGS) entry which is preliminary data.</text>
</comment>
<evidence type="ECO:0000313" key="2">
    <source>
        <dbReference type="EMBL" id="OGL56929.1"/>
    </source>
</evidence>
<dbReference type="SUPFAM" id="SSF56024">
    <property type="entry name" value="Phospholipase D/nuclease"/>
    <property type="match status" value="1"/>
</dbReference>
<reference evidence="2 3" key="1">
    <citation type="journal article" date="2016" name="Nat. Commun.">
        <title>Thousands of microbial genomes shed light on interconnected biogeochemical processes in an aquifer system.</title>
        <authorList>
            <person name="Anantharaman K."/>
            <person name="Brown C.T."/>
            <person name="Hug L.A."/>
            <person name="Sharon I."/>
            <person name="Castelle C.J."/>
            <person name="Probst A.J."/>
            <person name="Thomas B.C."/>
            <person name="Singh A."/>
            <person name="Wilkins M.J."/>
            <person name="Karaoz U."/>
            <person name="Brodie E.L."/>
            <person name="Williams K.H."/>
            <person name="Hubbard S.S."/>
            <person name="Banfield J.F."/>
        </authorList>
    </citation>
    <scope>NUCLEOTIDE SEQUENCE [LARGE SCALE GENOMIC DNA]</scope>
</reference>
<dbReference type="InterPro" id="IPR025202">
    <property type="entry name" value="PLD-like_dom"/>
</dbReference>
<proteinExistence type="predicted"/>
<protein>
    <recommendedName>
        <fullName evidence="1">Phospholipase D-like domain-containing protein</fullName>
    </recommendedName>
</protein>
<name>A0A1F7SSZ2_9BACT</name>
<accession>A0A1F7SSZ2</accession>
<dbReference type="AlphaFoldDB" id="A0A1F7SSZ2"/>
<gene>
    <name evidence="2" type="ORF">A2367_03040</name>
</gene>
<evidence type="ECO:0000259" key="1">
    <source>
        <dbReference type="Pfam" id="PF13091"/>
    </source>
</evidence>
<evidence type="ECO:0000313" key="3">
    <source>
        <dbReference type="Proteomes" id="UP000179812"/>
    </source>
</evidence>
<dbReference type="Pfam" id="PF13091">
    <property type="entry name" value="PLDc_2"/>
    <property type="match status" value="1"/>
</dbReference>
<organism evidence="2 3">
    <name type="scientific">Candidatus Shapirobacteria bacterium RIFOXYB1_FULL_38_38</name>
    <dbReference type="NCBI Taxonomy" id="1802151"/>
    <lineage>
        <taxon>Bacteria</taxon>
        <taxon>Candidatus Shapironibacteriota</taxon>
    </lineage>
</organism>